<dbReference type="Gene3D" id="2.60.120.10">
    <property type="entry name" value="Jelly Rolls"/>
    <property type="match status" value="1"/>
</dbReference>
<comment type="caution">
    <text evidence="1">The sequence shown here is derived from an EMBL/GenBank/DDBJ whole genome shotgun (WGS) entry which is preliminary data.</text>
</comment>
<gene>
    <name evidence="1" type="ORF">BDP27DRAFT_1366168</name>
</gene>
<name>A0A9P5PKY3_9AGAR</name>
<evidence type="ECO:0000313" key="1">
    <source>
        <dbReference type="EMBL" id="KAF9065783.1"/>
    </source>
</evidence>
<sequence length="172" mass="18334">MAPIRAYFLPADSASAIAAVSIEQLDALGWKILSVAGGHDEIEQAGQKFAQELGFPITQEGCIIRFDLDIEKKRSDNGSRANGVVAAVTSGSPCIDVEDVTAPGWVRIHLSGGTLLSTPSGAKYRVSFNEQNKGAKGIALFKETISNHGLLVNKEIDSHPARQAYLKEVGQT</sequence>
<reference evidence="1" key="1">
    <citation type="submission" date="2020-11" db="EMBL/GenBank/DDBJ databases">
        <authorList>
            <consortium name="DOE Joint Genome Institute"/>
            <person name="Ahrendt S."/>
            <person name="Riley R."/>
            <person name="Andreopoulos W."/>
            <person name="Labutti K."/>
            <person name="Pangilinan J."/>
            <person name="Ruiz-Duenas F.J."/>
            <person name="Barrasa J.M."/>
            <person name="Sanchez-Garcia M."/>
            <person name="Camarero S."/>
            <person name="Miyauchi S."/>
            <person name="Serrano A."/>
            <person name="Linde D."/>
            <person name="Babiker R."/>
            <person name="Drula E."/>
            <person name="Ayuso-Fernandez I."/>
            <person name="Pacheco R."/>
            <person name="Padilla G."/>
            <person name="Ferreira P."/>
            <person name="Barriuso J."/>
            <person name="Kellner H."/>
            <person name="Castanera R."/>
            <person name="Alfaro M."/>
            <person name="Ramirez L."/>
            <person name="Pisabarro A.G."/>
            <person name="Kuo A."/>
            <person name="Tritt A."/>
            <person name="Lipzen A."/>
            <person name="He G."/>
            <person name="Yan M."/>
            <person name="Ng V."/>
            <person name="Cullen D."/>
            <person name="Martin F."/>
            <person name="Rosso M.-N."/>
            <person name="Henrissat B."/>
            <person name="Hibbett D."/>
            <person name="Martinez A.T."/>
            <person name="Grigoriev I.V."/>
        </authorList>
    </citation>
    <scope>NUCLEOTIDE SEQUENCE</scope>
    <source>
        <strain evidence="1">AH 40177</strain>
    </source>
</reference>
<dbReference type="AlphaFoldDB" id="A0A9P5PKY3"/>
<organism evidence="1 2">
    <name type="scientific">Rhodocollybia butyracea</name>
    <dbReference type="NCBI Taxonomy" id="206335"/>
    <lineage>
        <taxon>Eukaryota</taxon>
        <taxon>Fungi</taxon>
        <taxon>Dikarya</taxon>
        <taxon>Basidiomycota</taxon>
        <taxon>Agaricomycotina</taxon>
        <taxon>Agaricomycetes</taxon>
        <taxon>Agaricomycetidae</taxon>
        <taxon>Agaricales</taxon>
        <taxon>Marasmiineae</taxon>
        <taxon>Omphalotaceae</taxon>
        <taxon>Rhodocollybia</taxon>
    </lineage>
</organism>
<dbReference type="Proteomes" id="UP000772434">
    <property type="component" value="Unassembled WGS sequence"/>
</dbReference>
<dbReference type="EMBL" id="JADNRY010000098">
    <property type="protein sequence ID" value="KAF9065783.1"/>
    <property type="molecule type" value="Genomic_DNA"/>
</dbReference>
<keyword evidence="2" id="KW-1185">Reference proteome</keyword>
<dbReference type="InterPro" id="IPR014710">
    <property type="entry name" value="RmlC-like_jellyroll"/>
</dbReference>
<proteinExistence type="predicted"/>
<evidence type="ECO:0000313" key="2">
    <source>
        <dbReference type="Proteomes" id="UP000772434"/>
    </source>
</evidence>
<accession>A0A9P5PKY3</accession>
<protein>
    <submittedName>
        <fullName evidence="1">Uncharacterized protein</fullName>
    </submittedName>
</protein>